<dbReference type="OrthoDB" id="9784574at2"/>
<accession>A0A0S4LHK8</accession>
<organism evidence="2 3">
    <name type="scientific">Candidatus Nitrospira nitrosa</name>
    <dbReference type="NCBI Taxonomy" id="1742972"/>
    <lineage>
        <taxon>Bacteria</taxon>
        <taxon>Pseudomonadati</taxon>
        <taxon>Nitrospirota</taxon>
        <taxon>Nitrospiria</taxon>
        <taxon>Nitrospirales</taxon>
        <taxon>Nitrospiraceae</taxon>
        <taxon>Nitrospira</taxon>
    </lineage>
</organism>
<dbReference type="SUPFAM" id="SSF53448">
    <property type="entry name" value="Nucleotide-diphospho-sugar transferases"/>
    <property type="match status" value="1"/>
</dbReference>
<name>A0A0S4LHK8_9BACT</name>
<dbReference type="GO" id="GO:0032259">
    <property type="term" value="P:methylation"/>
    <property type="evidence" value="ECO:0007669"/>
    <property type="project" value="UniProtKB-KW"/>
</dbReference>
<dbReference type="GO" id="GO:0016758">
    <property type="term" value="F:hexosyltransferase activity"/>
    <property type="evidence" value="ECO:0007669"/>
    <property type="project" value="UniProtKB-ARBA"/>
</dbReference>
<dbReference type="GO" id="GO:0008168">
    <property type="term" value="F:methyltransferase activity"/>
    <property type="evidence" value="ECO:0007669"/>
    <property type="project" value="UniProtKB-KW"/>
</dbReference>
<dbReference type="InterPro" id="IPR029063">
    <property type="entry name" value="SAM-dependent_MTases_sf"/>
</dbReference>
<evidence type="ECO:0000313" key="2">
    <source>
        <dbReference type="EMBL" id="CUS36409.1"/>
    </source>
</evidence>
<feature type="domain" description="Glycosyltransferase 2-like" evidence="1">
    <location>
        <begin position="5"/>
        <end position="167"/>
    </location>
</feature>
<gene>
    <name evidence="2" type="ORF">COMA1_30041</name>
</gene>
<keyword evidence="2" id="KW-0489">Methyltransferase</keyword>
<dbReference type="Gene3D" id="3.90.550.10">
    <property type="entry name" value="Spore Coat Polysaccharide Biosynthesis Protein SpsA, Chain A"/>
    <property type="match status" value="1"/>
</dbReference>
<keyword evidence="2" id="KW-0808">Transferase</keyword>
<sequence>MACVSVIIPTFNRFPFLCRAVDSVLKQTHGDVEIIVVDDGSTDETPALFSQQFPSVHYVKVEHSGLPAVARNAGIRLAKGEFIAFLDSDDQWLPGKLSQQVTAFERHPRVGLVCSNAYVLHQDEEKPCQPYLQNDQAHRGPALPALLEDNFIITSTAMVRRSTLEHIGLFCEDRALRAVEDYDLWLRVATQCEVAYLPALLAVYRNIPSVSIRGTVPVAQHWESRLTVLHRLRRFLQSAKDIQMMQEPILRRQETVFRKACTKALLSDQRYLSTVPHVIALFLHDPRDMVRAAFRRFRKNNRQPDTGIREQSNTAQTPLGPDKRIKLHLGCGEVYLPGYINVDFPPSQHSVQRHTKADIFADLSQLHYPSETVDEIRLHHVFEHFERPIALRLLIDWYGWLKEGGQLIIETPDFHRCAQAYLSSSNLKSQMKIVRHLFGSHEADWAAHYDGWYRERFTHVLTALGYHKLEFTTGEWQGTYNITVIGTKAGPAVSKAEQTDRVRELLKLSLVDESPTEMQMLQTWMEQFEATDARTRAA</sequence>
<keyword evidence="3" id="KW-1185">Reference proteome</keyword>
<dbReference type="AlphaFoldDB" id="A0A0S4LHK8"/>
<keyword evidence="2" id="KW-0830">Ubiquinone</keyword>
<proteinExistence type="predicted"/>
<protein>
    <submittedName>
        <fullName evidence="2">Methylase involved in ubiquinone/menaquinone biosynthesis-like protein (Modular protein)</fullName>
    </submittedName>
</protein>
<dbReference type="RefSeq" id="WP_090748967.1">
    <property type="nucleotide sequence ID" value="NZ_CZQA01000009.1"/>
</dbReference>
<dbReference type="SUPFAM" id="SSF53335">
    <property type="entry name" value="S-adenosyl-L-methionine-dependent methyltransferases"/>
    <property type="match status" value="1"/>
</dbReference>
<dbReference type="STRING" id="1742972.COMA1_30041"/>
<dbReference type="Gene3D" id="3.40.50.150">
    <property type="entry name" value="Vaccinia Virus protein VP39"/>
    <property type="match status" value="1"/>
</dbReference>
<dbReference type="CDD" id="cd00761">
    <property type="entry name" value="Glyco_tranf_GTA_type"/>
    <property type="match status" value="1"/>
</dbReference>
<dbReference type="PANTHER" id="PTHR22916:SF3">
    <property type="entry name" value="UDP-GLCNAC:BETAGAL BETA-1,3-N-ACETYLGLUCOSAMINYLTRANSFERASE-LIKE PROTEIN 1"/>
    <property type="match status" value="1"/>
</dbReference>
<dbReference type="Proteomes" id="UP000199032">
    <property type="component" value="Unassembled WGS sequence"/>
</dbReference>
<evidence type="ECO:0000313" key="3">
    <source>
        <dbReference type="Proteomes" id="UP000199032"/>
    </source>
</evidence>
<dbReference type="PANTHER" id="PTHR22916">
    <property type="entry name" value="GLYCOSYLTRANSFERASE"/>
    <property type="match status" value="1"/>
</dbReference>
<dbReference type="InterPro" id="IPR029044">
    <property type="entry name" value="Nucleotide-diphossugar_trans"/>
</dbReference>
<reference evidence="2 3" key="1">
    <citation type="submission" date="2015-10" db="EMBL/GenBank/DDBJ databases">
        <authorList>
            <person name="Gilbert D.G."/>
        </authorList>
    </citation>
    <scope>NUCLEOTIDE SEQUENCE [LARGE SCALE GENOMIC DNA]</scope>
    <source>
        <strain evidence="2">COMA1</strain>
    </source>
</reference>
<dbReference type="InterPro" id="IPR001173">
    <property type="entry name" value="Glyco_trans_2-like"/>
</dbReference>
<dbReference type="EMBL" id="CZQA01000009">
    <property type="protein sequence ID" value="CUS36409.1"/>
    <property type="molecule type" value="Genomic_DNA"/>
</dbReference>
<evidence type="ECO:0000259" key="1">
    <source>
        <dbReference type="Pfam" id="PF00535"/>
    </source>
</evidence>
<dbReference type="Pfam" id="PF00535">
    <property type="entry name" value="Glycos_transf_2"/>
    <property type="match status" value="1"/>
</dbReference>